<evidence type="ECO:0000313" key="1">
    <source>
        <dbReference type="EMBL" id="BBY67760.1"/>
    </source>
</evidence>
<reference evidence="1 2" key="1">
    <citation type="journal article" date="2019" name="Emerg. Microbes Infect.">
        <title>Comprehensive subspecies identification of 175 nontuberculous mycobacteria species based on 7547 genomic profiles.</title>
        <authorList>
            <person name="Matsumoto Y."/>
            <person name="Kinjo T."/>
            <person name="Motooka D."/>
            <person name="Nabeya D."/>
            <person name="Jung N."/>
            <person name="Uechi K."/>
            <person name="Horii T."/>
            <person name="Iida T."/>
            <person name="Fujita J."/>
            <person name="Nakamura S."/>
        </authorList>
    </citation>
    <scope>NUCLEOTIDE SEQUENCE [LARGE SCALE GENOMIC DNA]</scope>
    <source>
        <strain evidence="1 2">JCM 30396</strain>
    </source>
</reference>
<evidence type="ECO:0000313" key="2">
    <source>
        <dbReference type="Proteomes" id="UP000467148"/>
    </source>
</evidence>
<keyword evidence="2" id="KW-1185">Reference proteome</keyword>
<dbReference type="Proteomes" id="UP000467148">
    <property type="component" value="Chromosome"/>
</dbReference>
<dbReference type="EMBL" id="AP022596">
    <property type="protein sequence ID" value="BBY67760.1"/>
    <property type="molecule type" value="Genomic_DNA"/>
</dbReference>
<evidence type="ECO:0008006" key="3">
    <source>
        <dbReference type="Google" id="ProtNLM"/>
    </source>
</evidence>
<accession>A0A7I7TFE3</accession>
<organism evidence="1 2">
    <name type="scientific">Mycolicibacterium helvum</name>
    <dbReference type="NCBI Taxonomy" id="1534349"/>
    <lineage>
        <taxon>Bacteria</taxon>
        <taxon>Bacillati</taxon>
        <taxon>Actinomycetota</taxon>
        <taxon>Actinomycetes</taxon>
        <taxon>Mycobacteriales</taxon>
        <taxon>Mycobacteriaceae</taxon>
        <taxon>Mycolicibacterium</taxon>
    </lineage>
</organism>
<sequence>MTVSLPDFPVDTYSAMLPVRFAPPPLNPSPNGLYAATEWIPESGPTRWLDSGIEMRPVGNYGGGQSFGVWVADWCASLDDLTPEDRKAALRPQIGDPFAAMTVWAADECDLTAPSRAEVRQRAAQVFRLEEQNAVERQFATRLLADAGSPGSAGDLVDAVSALEDALGRTNTLGFVHASTGWAARAARDNLLTRTGTGFTTPLGHRWVFGGGYIDGLGDTLVATSQPFGWRSEVQLRDAIDAHNNTFIAVAERSAVIGYEKLVGAATVTP</sequence>
<gene>
    <name evidence="1" type="ORF">MHEL_60030</name>
</gene>
<dbReference type="AlphaFoldDB" id="A0A7I7TFE3"/>
<proteinExistence type="predicted"/>
<name>A0A7I7TFE3_9MYCO</name>
<dbReference type="RefSeq" id="WP_163751673.1">
    <property type="nucleotide sequence ID" value="NZ_AP022596.1"/>
</dbReference>
<dbReference type="KEGG" id="mhev:MHEL_60030"/>
<protein>
    <recommendedName>
        <fullName evidence="3">Gp13 protein</fullName>
    </recommendedName>
</protein>